<dbReference type="KEGG" id="cbx:Cenrod_1562"/>
<organism evidence="2 3">
    <name type="scientific">Candidatus Symbiobacter mobilis CR</name>
    <dbReference type="NCBI Taxonomy" id="946483"/>
    <lineage>
        <taxon>Bacteria</taxon>
        <taxon>Pseudomonadati</taxon>
        <taxon>Pseudomonadota</taxon>
        <taxon>Betaproteobacteria</taxon>
        <taxon>Burkholderiales</taxon>
        <taxon>Comamonadaceae</taxon>
    </lineage>
</organism>
<gene>
    <name evidence="2" type="ORF">Cenrod_1562</name>
</gene>
<dbReference type="EMBL" id="CP004885">
    <property type="protein sequence ID" value="AGX87647.1"/>
    <property type="molecule type" value="Genomic_DNA"/>
</dbReference>
<keyword evidence="1" id="KW-0472">Membrane</keyword>
<evidence type="ECO:0000256" key="1">
    <source>
        <dbReference type="SAM" id="Phobius"/>
    </source>
</evidence>
<sequence length="76" mass="8756">MQNVTRTGDVLQRGIPLDNKVSRMRKQILEEAFLFGRHFVHNFFCFLAFAVKKFIINLCLGGVRVDSFRSHGLTDV</sequence>
<evidence type="ECO:0000313" key="3">
    <source>
        <dbReference type="Proteomes" id="UP000017184"/>
    </source>
</evidence>
<dbReference type="AlphaFoldDB" id="U5N8C0"/>
<evidence type="ECO:0000313" key="2">
    <source>
        <dbReference type="EMBL" id="AGX87647.1"/>
    </source>
</evidence>
<dbReference type="Proteomes" id="UP000017184">
    <property type="component" value="Chromosome"/>
</dbReference>
<dbReference type="STRING" id="946483.Cenrod_1562"/>
<keyword evidence="1" id="KW-1133">Transmembrane helix</keyword>
<reference evidence="2 3" key="1">
    <citation type="journal article" date="2013" name="Genome Biol.">
        <title>Genomic analysis reveals key aspects of prokaryotic symbiosis in the phototrophic consortium "Chlorochromatium aggregatum".</title>
        <authorList>
            <person name="Liu Z."/>
            <person name="Muller J."/>
            <person name="Li T."/>
            <person name="Alvey R.M."/>
            <person name="Vogl K."/>
            <person name="Frigaard N.U."/>
            <person name="Rockwell N.C."/>
            <person name="Boyd E.S."/>
            <person name="Tomsho L.P."/>
            <person name="Schuster S.C."/>
            <person name="Henke P."/>
            <person name="Rohde M."/>
            <person name="Overmann J."/>
            <person name="Bryant D.A."/>
        </authorList>
    </citation>
    <scope>NUCLEOTIDE SEQUENCE [LARGE SCALE GENOMIC DNA]</scope>
    <source>
        <strain evidence="2">CR</strain>
    </source>
</reference>
<dbReference type="HOGENOM" id="CLU_2647826_0_0_4"/>
<protein>
    <submittedName>
        <fullName evidence="2">Uncharacterized protein</fullName>
    </submittedName>
</protein>
<keyword evidence="1" id="KW-0812">Transmembrane</keyword>
<feature type="transmembrane region" description="Helical" evidence="1">
    <location>
        <begin position="39"/>
        <end position="60"/>
    </location>
</feature>
<keyword evidence="3" id="KW-1185">Reference proteome</keyword>
<proteinExistence type="predicted"/>
<accession>U5N8C0</accession>
<name>U5N8C0_9BURK</name>